<evidence type="ECO:0000313" key="2">
    <source>
        <dbReference type="EMBL" id="KAG0572463.1"/>
    </source>
</evidence>
<sequence length="114" mass="13091">MVMTKTTKEEQAGVLLEECLLLHQLVAQCTGPSFYFTKPILHTLVNTLIQPPTSFLVLFFIVFLGPNLNSFSLLLLKCHTSFFPICTRKSGSRCTWDVPLATHLVRYWKLVWEM</sequence>
<gene>
    <name evidence="2" type="ORF">KC19_VG097500</name>
</gene>
<dbReference type="AlphaFoldDB" id="A0A8T0HP87"/>
<organism evidence="2 3">
    <name type="scientific">Ceratodon purpureus</name>
    <name type="common">Fire moss</name>
    <name type="synonym">Dicranum purpureum</name>
    <dbReference type="NCBI Taxonomy" id="3225"/>
    <lineage>
        <taxon>Eukaryota</taxon>
        <taxon>Viridiplantae</taxon>
        <taxon>Streptophyta</taxon>
        <taxon>Embryophyta</taxon>
        <taxon>Bryophyta</taxon>
        <taxon>Bryophytina</taxon>
        <taxon>Bryopsida</taxon>
        <taxon>Dicranidae</taxon>
        <taxon>Pseudoditrichales</taxon>
        <taxon>Ditrichaceae</taxon>
        <taxon>Ceratodon</taxon>
    </lineage>
</organism>
<keyword evidence="3" id="KW-1185">Reference proteome</keyword>
<comment type="caution">
    <text evidence="2">The sequence shown here is derived from an EMBL/GenBank/DDBJ whole genome shotgun (WGS) entry which is preliminary data.</text>
</comment>
<keyword evidence="1" id="KW-0472">Membrane</keyword>
<keyword evidence="1" id="KW-1133">Transmembrane helix</keyword>
<keyword evidence="1" id="KW-0812">Transmembrane</keyword>
<name>A0A8T0HP87_CERPU</name>
<evidence type="ECO:0000313" key="3">
    <source>
        <dbReference type="Proteomes" id="UP000822688"/>
    </source>
</evidence>
<proteinExistence type="predicted"/>
<protein>
    <submittedName>
        <fullName evidence="2">Uncharacterized protein</fullName>
    </submittedName>
</protein>
<reference evidence="2" key="1">
    <citation type="submission" date="2020-06" db="EMBL/GenBank/DDBJ databases">
        <title>WGS assembly of Ceratodon purpureus strain R40.</title>
        <authorList>
            <person name="Carey S.B."/>
            <person name="Jenkins J."/>
            <person name="Shu S."/>
            <person name="Lovell J.T."/>
            <person name="Sreedasyam A."/>
            <person name="Maumus F."/>
            <person name="Tiley G.P."/>
            <person name="Fernandez-Pozo N."/>
            <person name="Barry K."/>
            <person name="Chen C."/>
            <person name="Wang M."/>
            <person name="Lipzen A."/>
            <person name="Daum C."/>
            <person name="Saski C.A."/>
            <person name="Payton A.C."/>
            <person name="Mcbreen J.C."/>
            <person name="Conrad R.E."/>
            <person name="Kollar L.M."/>
            <person name="Olsson S."/>
            <person name="Huttunen S."/>
            <person name="Landis J.B."/>
            <person name="Wickett N.J."/>
            <person name="Johnson M.G."/>
            <person name="Rensing S.A."/>
            <person name="Grimwood J."/>
            <person name="Schmutz J."/>
            <person name="Mcdaniel S.F."/>
        </authorList>
    </citation>
    <scope>NUCLEOTIDE SEQUENCE</scope>
    <source>
        <strain evidence="2">R40</strain>
    </source>
</reference>
<accession>A0A8T0HP87</accession>
<dbReference type="Proteomes" id="UP000822688">
    <property type="component" value="Chromosome V"/>
</dbReference>
<feature type="transmembrane region" description="Helical" evidence="1">
    <location>
        <begin position="55"/>
        <end position="76"/>
    </location>
</feature>
<evidence type="ECO:0000256" key="1">
    <source>
        <dbReference type="SAM" id="Phobius"/>
    </source>
</evidence>
<dbReference type="EMBL" id="CM026426">
    <property type="protein sequence ID" value="KAG0572463.1"/>
    <property type="molecule type" value="Genomic_DNA"/>
</dbReference>